<dbReference type="InterPro" id="IPR011600">
    <property type="entry name" value="Pept_C14_caspase"/>
</dbReference>
<evidence type="ECO:0000256" key="2">
    <source>
        <dbReference type="SAM" id="MobiDB-lite"/>
    </source>
</evidence>
<dbReference type="EMBL" id="DS989865">
    <property type="protein sequence ID" value="EDX72276.1"/>
    <property type="molecule type" value="Genomic_DNA"/>
</dbReference>
<dbReference type="Pfam" id="PF00656">
    <property type="entry name" value="Peptidase_C14"/>
    <property type="match status" value="1"/>
</dbReference>
<evidence type="ECO:0000313" key="5">
    <source>
        <dbReference type="Proteomes" id="UP000003835"/>
    </source>
</evidence>
<dbReference type="eggNOG" id="COG4249">
    <property type="taxonomic scope" value="Bacteria"/>
</dbReference>
<dbReference type="Gene3D" id="3.40.50.1460">
    <property type="match status" value="1"/>
</dbReference>
<feature type="region of interest" description="Disordered" evidence="2">
    <location>
        <begin position="386"/>
        <end position="460"/>
    </location>
</feature>
<evidence type="ECO:0000256" key="1">
    <source>
        <dbReference type="SAM" id="Coils"/>
    </source>
</evidence>
<evidence type="ECO:0000313" key="4">
    <source>
        <dbReference type="EMBL" id="EDX72276.1"/>
    </source>
</evidence>
<reference evidence="4 5" key="1">
    <citation type="submission" date="2008-07" db="EMBL/GenBank/DDBJ databases">
        <authorList>
            <person name="Tandeau de Marsac N."/>
            <person name="Ferriera S."/>
            <person name="Johnson J."/>
            <person name="Kravitz S."/>
            <person name="Beeson K."/>
            <person name="Sutton G."/>
            <person name="Rogers Y.-H."/>
            <person name="Friedman R."/>
            <person name="Frazier M."/>
            <person name="Venter J.C."/>
        </authorList>
    </citation>
    <scope>NUCLEOTIDE SEQUENCE [LARGE SCALE GENOMIC DNA]</scope>
    <source>
        <strain evidence="4 5">PCC 7420</strain>
    </source>
</reference>
<feature type="region of interest" description="Disordered" evidence="2">
    <location>
        <begin position="638"/>
        <end position="658"/>
    </location>
</feature>
<dbReference type="InterPro" id="IPR029030">
    <property type="entry name" value="Caspase-like_dom_sf"/>
</dbReference>
<dbReference type="SUPFAM" id="SSF52129">
    <property type="entry name" value="Caspase-like"/>
    <property type="match status" value="1"/>
</dbReference>
<gene>
    <name evidence="4" type="ORF">MC7420_945</name>
</gene>
<evidence type="ECO:0000259" key="3">
    <source>
        <dbReference type="Pfam" id="PF00656"/>
    </source>
</evidence>
<dbReference type="OrthoDB" id="581349at2"/>
<dbReference type="Proteomes" id="UP000003835">
    <property type="component" value="Unassembled WGS sequence"/>
</dbReference>
<feature type="compositionally biased region" description="Polar residues" evidence="2">
    <location>
        <begin position="266"/>
        <end position="293"/>
    </location>
</feature>
<organism evidence="4 5">
    <name type="scientific">Coleofasciculus chthonoplastes PCC 7420</name>
    <dbReference type="NCBI Taxonomy" id="118168"/>
    <lineage>
        <taxon>Bacteria</taxon>
        <taxon>Bacillati</taxon>
        <taxon>Cyanobacteriota</taxon>
        <taxon>Cyanophyceae</taxon>
        <taxon>Coleofasciculales</taxon>
        <taxon>Coleofasciculaceae</taxon>
        <taxon>Coleofasciculus</taxon>
    </lineage>
</organism>
<protein>
    <submittedName>
        <fullName evidence="4">Caspase domain protein</fullName>
    </submittedName>
</protein>
<name>B4W0J1_9CYAN</name>
<dbReference type="AlphaFoldDB" id="B4W0J1"/>
<keyword evidence="1" id="KW-0175">Coiled coil</keyword>
<accession>B4W0J1</accession>
<dbReference type="GO" id="GO:0004197">
    <property type="term" value="F:cysteine-type endopeptidase activity"/>
    <property type="evidence" value="ECO:0007669"/>
    <property type="project" value="InterPro"/>
</dbReference>
<proteinExistence type="predicted"/>
<feature type="domain" description="Peptidase C14 caspase" evidence="3">
    <location>
        <begin position="6"/>
        <end position="214"/>
    </location>
</feature>
<feature type="compositionally biased region" description="Low complexity" evidence="2">
    <location>
        <begin position="445"/>
        <end position="456"/>
    </location>
</feature>
<dbReference type="STRING" id="118168.MC7420_945"/>
<feature type="coiled-coil region" evidence="1">
    <location>
        <begin position="543"/>
        <end position="577"/>
    </location>
</feature>
<keyword evidence="5" id="KW-1185">Reference proteome</keyword>
<sequence length="658" mass="72216">MANYACVAIGINRYQFLPPLNYGQADAQALWQFLVQQGNGSSQDYLVLTDHSPLIDRQSTYPNQDNIWRWLDATRQPSPTNGKTSASKSWRWFFFSGYGVCWQQADYLMPIDGNPQDIPRTGIPMRSLLSSLQPQGDENLLVLLDINRSPGLQSGESVGAETVELARQMGITLIMSSQLGQFSHEATALRNGLFSAALLEALRYYQTELTLANLEQYLGDRLPELSQHHWRPIQTPLIIIPSEATRQQLILPISGSTSVEEKTATPIASTLTSGDQTNGKSAYQDASTDNGNGATAPVSKYAVAIPDKQPTHSLTPRDVDEKSNSATSNSATALVKIPDFVSDNDSQEDQTWKQWLLRGSGLILVLVLMLLTLKTLNRQTGTSPQIIQPVTETQPTADEETEGSVTQSPVADQTSPAPKATGSPLPPSPVENQRIAPASEDKPQEQPLDSPSPSDPESMEANQRILAQAKGRIQPNQASLFSQAIAQAQKIQPGEPLYQEAQQDIQRWSQVILDLAEGRAKQGNFASAIAAAKLVPSTNPSIYNRAQSAIKTWQTQAKQQQQNQAIIQAAKQQLRRNQASSYNRAINTLSKIPPGQPGYDQAQQLIDQWSRQIYLIANSRAWRGQLSLARQTAALVPPGTPSYPAAQQAIARWQKDQQ</sequence>
<dbReference type="HOGENOM" id="CLU_015555_0_0_3"/>
<feature type="region of interest" description="Disordered" evidence="2">
    <location>
        <begin position="261"/>
        <end position="330"/>
    </location>
</feature>
<dbReference type="RefSeq" id="WP_006104553.1">
    <property type="nucleotide sequence ID" value="NZ_DS989865.1"/>
</dbReference>
<dbReference type="GO" id="GO:0006508">
    <property type="term" value="P:proteolysis"/>
    <property type="evidence" value="ECO:0007669"/>
    <property type="project" value="InterPro"/>
</dbReference>
<feature type="compositionally biased region" description="Polar residues" evidence="2">
    <location>
        <begin position="403"/>
        <end position="416"/>
    </location>
</feature>
<feature type="compositionally biased region" description="Polar residues" evidence="2">
    <location>
        <begin position="386"/>
        <end position="396"/>
    </location>
</feature>